<dbReference type="Proteomes" id="UP000297540">
    <property type="component" value="Unassembled WGS sequence"/>
</dbReference>
<dbReference type="AlphaFoldDB" id="A0A4Y8SNF2"/>
<feature type="transmembrane region" description="Helical" evidence="1">
    <location>
        <begin position="101"/>
        <end position="123"/>
    </location>
</feature>
<keyword evidence="1" id="KW-1133">Transmembrane helix</keyword>
<sequence>MPFTFAHPAIVLPLGRLSKRTVSLTALVIGSMIPDFEYFIRMKLIGIYGHSLGGLFWFDLPLGMLVYFAYQRLVKKHLIDYLPAYLNRRFSTYKSIDAGGVSAKGVITIMICLLIGSASHLFWDGFTHKQRYFAAHFPIFTSTINLVGHPVFVYKFLQHCSTVIGFSVIGIAITRLPKGEASGQQNKARFWLSVSAIMLLVLAIKAIACIKTWNSQSEFPYGDIIVTAISGLLLGLLLVGSYARNKKGPIAGAF</sequence>
<gene>
    <name evidence="2" type="ORF">E2R66_02900</name>
</gene>
<evidence type="ECO:0000313" key="2">
    <source>
        <dbReference type="EMBL" id="TFF40215.1"/>
    </source>
</evidence>
<protein>
    <submittedName>
        <fullName evidence="2">DUF4184 family protein</fullName>
    </submittedName>
</protein>
<keyword evidence="1" id="KW-0472">Membrane</keyword>
<evidence type="ECO:0000313" key="3">
    <source>
        <dbReference type="Proteomes" id="UP000297540"/>
    </source>
</evidence>
<comment type="caution">
    <text evidence="2">The sequence shown here is derived from an EMBL/GenBank/DDBJ whole genome shotgun (WGS) entry which is preliminary data.</text>
</comment>
<keyword evidence="3" id="KW-1185">Reference proteome</keyword>
<feature type="transmembrane region" description="Helical" evidence="1">
    <location>
        <begin position="219"/>
        <end position="239"/>
    </location>
</feature>
<feature type="transmembrane region" description="Helical" evidence="1">
    <location>
        <begin position="188"/>
        <end position="213"/>
    </location>
</feature>
<dbReference type="Pfam" id="PF13803">
    <property type="entry name" value="DUF4184"/>
    <property type="match status" value="1"/>
</dbReference>
<organism evidence="2 3">
    <name type="scientific">Mucilaginibacter psychrotolerans</name>
    <dbReference type="NCBI Taxonomy" id="1524096"/>
    <lineage>
        <taxon>Bacteria</taxon>
        <taxon>Pseudomonadati</taxon>
        <taxon>Bacteroidota</taxon>
        <taxon>Sphingobacteriia</taxon>
        <taxon>Sphingobacteriales</taxon>
        <taxon>Sphingobacteriaceae</taxon>
        <taxon>Mucilaginibacter</taxon>
    </lineage>
</organism>
<name>A0A4Y8SNF2_9SPHI</name>
<dbReference type="InterPro" id="IPR025238">
    <property type="entry name" value="DUF4184"/>
</dbReference>
<feature type="transmembrane region" description="Helical" evidence="1">
    <location>
        <begin position="52"/>
        <end position="70"/>
    </location>
</feature>
<reference evidence="2 3" key="1">
    <citation type="journal article" date="2017" name="Int. J. Syst. Evol. Microbiol.">
        <title>Mucilaginibacterpsychrotolerans sp. nov., isolated from peatlands.</title>
        <authorList>
            <person name="Deng Y."/>
            <person name="Shen L."/>
            <person name="Xu B."/>
            <person name="Liu Y."/>
            <person name="Gu Z."/>
            <person name="Liu H."/>
            <person name="Zhou Y."/>
        </authorList>
    </citation>
    <scope>NUCLEOTIDE SEQUENCE [LARGE SCALE GENOMIC DNA]</scope>
    <source>
        <strain evidence="2 3">NH7-4</strain>
    </source>
</reference>
<accession>A0A4Y8SNF2</accession>
<dbReference type="RefSeq" id="WP_133226541.1">
    <property type="nucleotide sequence ID" value="NZ_SOZE01000002.1"/>
</dbReference>
<keyword evidence="1" id="KW-0812">Transmembrane</keyword>
<dbReference type="OrthoDB" id="8481923at2"/>
<proteinExistence type="predicted"/>
<evidence type="ECO:0000256" key="1">
    <source>
        <dbReference type="SAM" id="Phobius"/>
    </source>
</evidence>
<dbReference type="EMBL" id="SOZE01000002">
    <property type="protein sequence ID" value="TFF40215.1"/>
    <property type="molecule type" value="Genomic_DNA"/>
</dbReference>